<proteinExistence type="predicted"/>
<organism evidence="2 3">
    <name type="scientific">Pseudomonas umsongensis</name>
    <dbReference type="NCBI Taxonomy" id="198618"/>
    <lineage>
        <taxon>Bacteria</taxon>
        <taxon>Pseudomonadati</taxon>
        <taxon>Pseudomonadota</taxon>
        <taxon>Gammaproteobacteria</taxon>
        <taxon>Pseudomonadales</taxon>
        <taxon>Pseudomonadaceae</taxon>
        <taxon>Pseudomonas</taxon>
    </lineage>
</organism>
<feature type="compositionally biased region" description="Low complexity" evidence="1">
    <location>
        <begin position="77"/>
        <end position="88"/>
    </location>
</feature>
<dbReference type="Proteomes" id="UP000215455">
    <property type="component" value="Unassembled WGS sequence"/>
</dbReference>
<sequence length="88" mass="8979">MLAMVVNAHAGILDKRGVSEIIASMLAPTGGVVWNEKAPGAFRLRGLFCATQITPGLQFPALAASGSHPPTAARVPGSSRRSGGRQAA</sequence>
<reference evidence="2 3" key="1">
    <citation type="submission" date="2017-06" db="EMBL/GenBank/DDBJ databases">
        <authorList>
            <person name="Furmanczyk E.M."/>
        </authorList>
    </citation>
    <scope>NUCLEOTIDE SEQUENCE [LARGE SCALE GENOMIC DNA]</scope>
    <source>
        <strain evidence="2 3">DSM 16611</strain>
    </source>
</reference>
<name>A0ABX4DW23_9PSED</name>
<evidence type="ECO:0000313" key="2">
    <source>
        <dbReference type="EMBL" id="OXR32915.1"/>
    </source>
</evidence>
<accession>A0ABX4DW23</accession>
<evidence type="ECO:0000313" key="3">
    <source>
        <dbReference type="Proteomes" id="UP000215455"/>
    </source>
</evidence>
<feature type="region of interest" description="Disordered" evidence="1">
    <location>
        <begin position="61"/>
        <end position="88"/>
    </location>
</feature>
<dbReference type="EMBL" id="NIWU01000002">
    <property type="protein sequence ID" value="OXR32915.1"/>
    <property type="molecule type" value="Genomic_DNA"/>
</dbReference>
<comment type="caution">
    <text evidence="2">The sequence shown here is derived from an EMBL/GenBank/DDBJ whole genome shotgun (WGS) entry which is preliminary data.</text>
</comment>
<keyword evidence="3" id="KW-1185">Reference proteome</keyword>
<evidence type="ECO:0000256" key="1">
    <source>
        <dbReference type="SAM" id="MobiDB-lite"/>
    </source>
</evidence>
<gene>
    <name evidence="2" type="ORF">PSUM_12800</name>
</gene>
<protein>
    <submittedName>
        <fullName evidence="2">Uncharacterized protein</fullName>
    </submittedName>
</protein>